<dbReference type="InterPro" id="IPR017853">
    <property type="entry name" value="GH"/>
</dbReference>
<evidence type="ECO:0000259" key="4">
    <source>
        <dbReference type="PROSITE" id="PS51910"/>
    </source>
</evidence>
<organism evidence="5 6">
    <name type="scientific">Elysia chlorotica</name>
    <name type="common">Eastern emerald elysia</name>
    <name type="synonym">Sea slug</name>
    <dbReference type="NCBI Taxonomy" id="188477"/>
    <lineage>
        <taxon>Eukaryota</taxon>
        <taxon>Metazoa</taxon>
        <taxon>Spiralia</taxon>
        <taxon>Lophotrochozoa</taxon>
        <taxon>Mollusca</taxon>
        <taxon>Gastropoda</taxon>
        <taxon>Heterobranchia</taxon>
        <taxon>Euthyneura</taxon>
        <taxon>Panpulmonata</taxon>
        <taxon>Sacoglossa</taxon>
        <taxon>Placobranchoidea</taxon>
        <taxon>Plakobranchidae</taxon>
        <taxon>Elysia</taxon>
    </lineage>
</organism>
<evidence type="ECO:0000256" key="2">
    <source>
        <dbReference type="ARBA" id="ARBA00023295"/>
    </source>
</evidence>
<dbReference type="InterPro" id="IPR001223">
    <property type="entry name" value="Glyco_hydro18_cat"/>
</dbReference>
<dbReference type="GO" id="GO:0009313">
    <property type="term" value="P:oligosaccharide catabolic process"/>
    <property type="evidence" value="ECO:0007669"/>
    <property type="project" value="TreeGrafter"/>
</dbReference>
<evidence type="ECO:0000313" key="6">
    <source>
        <dbReference type="Proteomes" id="UP000271974"/>
    </source>
</evidence>
<name>A0A3S1B4R2_ELYCH</name>
<keyword evidence="1" id="KW-0378">Hydrolase</keyword>
<proteinExistence type="predicted"/>
<accession>A0A3S1B4R2</accession>
<feature type="chain" id="PRO_5018666131" description="GH18 domain-containing protein" evidence="3">
    <location>
        <begin position="22"/>
        <end position="424"/>
    </location>
</feature>
<dbReference type="OrthoDB" id="73875at2759"/>
<feature type="non-terminal residue" evidence="5">
    <location>
        <position position="424"/>
    </location>
</feature>
<dbReference type="SMART" id="SM00636">
    <property type="entry name" value="Glyco_18"/>
    <property type="match status" value="1"/>
</dbReference>
<dbReference type="InterPro" id="IPR051887">
    <property type="entry name" value="GH18_Domain-Containing"/>
</dbReference>
<dbReference type="Proteomes" id="UP000271974">
    <property type="component" value="Unassembled WGS sequence"/>
</dbReference>
<keyword evidence="2" id="KW-0326">Glycosidase</keyword>
<dbReference type="AlphaFoldDB" id="A0A3S1B4R2"/>
<dbReference type="SUPFAM" id="SSF51445">
    <property type="entry name" value="(Trans)glycosidases"/>
    <property type="match status" value="1"/>
</dbReference>
<keyword evidence="6" id="KW-1185">Reference proteome</keyword>
<evidence type="ECO:0000256" key="1">
    <source>
        <dbReference type="ARBA" id="ARBA00022801"/>
    </source>
</evidence>
<feature type="signal peptide" evidence="3">
    <location>
        <begin position="1"/>
        <end position="21"/>
    </location>
</feature>
<dbReference type="STRING" id="188477.A0A3S1B4R2"/>
<dbReference type="EMBL" id="RQTK01001140">
    <property type="protein sequence ID" value="RUS71926.1"/>
    <property type="molecule type" value="Genomic_DNA"/>
</dbReference>
<evidence type="ECO:0000256" key="3">
    <source>
        <dbReference type="SAM" id="SignalP"/>
    </source>
</evidence>
<reference evidence="5 6" key="1">
    <citation type="submission" date="2019-01" db="EMBL/GenBank/DDBJ databases">
        <title>A draft genome assembly of the solar-powered sea slug Elysia chlorotica.</title>
        <authorList>
            <person name="Cai H."/>
            <person name="Li Q."/>
            <person name="Fang X."/>
            <person name="Li J."/>
            <person name="Curtis N.E."/>
            <person name="Altenburger A."/>
            <person name="Shibata T."/>
            <person name="Feng M."/>
            <person name="Maeda T."/>
            <person name="Schwartz J.A."/>
            <person name="Shigenobu S."/>
            <person name="Lundholm N."/>
            <person name="Nishiyama T."/>
            <person name="Yang H."/>
            <person name="Hasebe M."/>
            <person name="Li S."/>
            <person name="Pierce S.K."/>
            <person name="Wang J."/>
        </authorList>
    </citation>
    <scope>NUCLEOTIDE SEQUENCE [LARGE SCALE GENOMIC DNA]</scope>
    <source>
        <strain evidence="5">EC2010</strain>
        <tissue evidence="5">Whole organism of an adult</tissue>
    </source>
</reference>
<gene>
    <name evidence="5" type="ORF">EGW08_020319</name>
</gene>
<dbReference type="Gene3D" id="3.10.50.10">
    <property type="match status" value="1"/>
</dbReference>
<sequence>MDMSDVFRLSLCLIWALSVYAMPDPVEMDVDALASCSCDNPKWCEPITDKGRKEQYAFSVKNDEKYWQLYDWSKLTTVVTADYFNMSLVCLAHSHNTRVIYMAQVDEKTFLDPSLRAKWIDDQLNTVKDNYLDGLNFDYEGAIGKNQTALRDAYTALVRETREKFLQVFPHSLIAVDVGWRPGVDERYYDYPALAKYSDFLVLMAYDEQSQIYGECLAGPNCPLTPTLNGVKEFLNGYNGQIKADKLVLAVPWFGISYKCLKTDGSKCYIEKIPYRGAPCSDSPGQPFDFKDIYKLRLQMPDNYHWNTTSATPYIMYMDPTSNITYQIHYDNEASLQYKYNIVSTMNLRGVGIFTIDMIDYTDTPEGAKMRQQMFGLLPPTKASIPHDVEELKPWQTWSLDPRAPCPCSDPKLCEPITDTTRKE</sequence>
<dbReference type="PANTHER" id="PTHR46290">
    <property type="entry name" value="DI-N-ACETYLCHITOBIASE"/>
    <property type="match status" value="1"/>
</dbReference>
<dbReference type="InterPro" id="IPR029070">
    <property type="entry name" value="Chitinase_insertion_sf"/>
</dbReference>
<dbReference type="GO" id="GO:0005615">
    <property type="term" value="C:extracellular space"/>
    <property type="evidence" value="ECO:0007669"/>
    <property type="project" value="TreeGrafter"/>
</dbReference>
<dbReference type="GO" id="GO:0008061">
    <property type="term" value="F:chitin binding"/>
    <property type="evidence" value="ECO:0007669"/>
    <property type="project" value="InterPro"/>
</dbReference>
<dbReference type="PROSITE" id="PS51910">
    <property type="entry name" value="GH18_2"/>
    <property type="match status" value="1"/>
</dbReference>
<dbReference type="Pfam" id="PF00704">
    <property type="entry name" value="Glyco_hydro_18"/>
    <property type="match status" value="1"/>
</dbReference>
<feature type="domain" description="GH18" evidence="4">
    <location>
        <begin position="1"/>
        <end position="381"/>
    </location>
</feature>
<dbReference type="GO" id="GO:0016798">
    <property type="term" value="F:hydrolase activity, acting on glycosyl bonds"/>
    <property type="evidence" value="ECO:0007669"/>
    <property type="project" value="UniProtKB-KW"/>
</dbReference>
<protein>
    <recommendedName>
        <fullName evidence="4">GH18 domain-containing protein</fullName>
    </recommendedName>
</protein>
<evidence type="ECO:0000313" key="5">
    <source>
        <dbReference type="EMBL" id="RUS71926.1"/>
    </source>
</evidence>
<keyword evidence="3" id="KW-0732">Signal</keyword>
<dbReference type="Gene3D" id="3.20.20.80">
    <property type="entry name" value="Glycosidases"/>
    <property type="match status" value="1"/>
</dbReference>
<dbReference type="PANTHER" id="PTHR46290:SF1">
    <property type="entry name" value="DI-N-ACETYLCHITOBIASE"/>
    <property type="match status" value="1"/>
</dbReference>
<comment type="caution">
    <text evidence="5">The sequence shown here is derived from an EMBL/GenBank/DDBJ whole genome shotgun (WGS) entry which is preliminary data.</text>
</comment>
<dbReference type="InterPro" id="IPR011583">
    <property type="entry name" value="Chitinase_II/V-like_cat"/>
</dbReference>